<dbReference type="AlphaFoldDB" id="A0AAD3H2D2"/>
<evidence type="ECO:0000256" key="2">
    <source>
        <dbReference type="ARBA" id="ARBA00022771"/>
    </source>
</evidence>
<evidence type="ECO:0000256" key="3">
    <source>
        <dbReference type="ARBA" id="ARBA00022833"/>
    </source>
</evidence>
<protein>
    <recommendedName>
        <fullName evidence="5">MYND-type domain-containing protein</fullName>
    </recommendedName>
</protein>
<dbReference type="PROSITE" id="PS50865">
    <property type="entry name" value="ZF_MYND_2"/>
    <property type="match status" value="1"/>
</dbReference>
<proteinExistence type="predicted"/>
<keyword evidence="7" id="KW-1185">Reference proteome</keyword>
<keyword evidence="3" id="KW-0862">Zinc</keyword>
<name>A0AAD3H2D2_9STRA</name>
<dbReference type="Proteomes" id="UP001054902">
    <property type="component" value="Unassembled WGS sequence"/>
</dbReference>
<evidence type="ECO:0000256" key="4">
    <source>
        <dbReference type="PROSITE-ProRule" id="PRU00134"/>
    </source>
</evidence>
<accession>A0AAD3H2D2</accession>
<evidence type="ECO:0000259" key="5">
    <source>
        <dbReference type="PROSITE" id="PS50865"/>
    </source>
</evidence>
<dbReference type="Gene3D" id="6.10.140.2220">
    <property type="match status" value="1"/>
</dbReference>
<dbReference type="GO" id="GO:0008270">
    <property type="term" value="F:zinc ion binding"/>
    <property type="evidence" value="ECO:0007669"/>
    <property type="project" value="UniProtKB-KW"/>
</dbReference>
<reference evidence="6 7" key="1">
    <citation type="journal article" date="2021" name="Sci. Rep.">
        <title>The genome of the diatom Chaetoceros tenuissimus carries an ancient integrated fragment of an extant virus.</title>
        <authorList>
            <person name="Hongo Y."/>
            <person name="Kimura K."/>
            <person name="Takaki Y."/>
            <person name="Yoshida Y."/>
            <person name="Baba S."/>
            <person name="Kobayashi G."/>
            <person name="Nagasaki K."/>
            <person name="Hano T."/>
            <person name="Tomaru Y."/>
        </authorList>
    </citation>
    <scope>NUCLEOTIDE SEQUENCE [LARGE SCALE GENOMIC DNA]</scope>
    <source>
        <strain evidence="6 7">NIES-3715</strain>
    </source>
</reference>
<dbReference type="InterPro" id="IPR002893">
    <property type="entry name" value="Znf_MYND"/>
</dbReference>
<evidence type="ECO:0000313" key="6">
    <source>
        <dbReference type="EMBL" id="GFH47825.1"/>
    </source>
</evidence>
<sequence length="549" mass="64871">MGKKSKRRIGKRKKQRDAWAESKIHEDVIVNNEREVLQQHMDELTLASVYNNEEFDNYESMEKISYYFDIPLPWTVEEKEAFEEFMLWSLRGKAYLTTKSFERLVIAKMIVEGKISIEDITLKRSEILEKIDRRITSFEMQHGIHLLMEGIKFDSFELESDFRLQLAEVLEREHRYLLPLLLIAHDSFQETISKFSNKGGVCLENCPFFGLTEHDFNQRFNKKIGDMVESSFRREYPQEINYMCVILSYYMHRSGTTKLESSLESFGNTIYAQTIIFSLLELFEEMHSCWRCKQLHLQGEGEQAKTLICASCKCAVYCSRECQIKDWKEGRSSHKKCCENISLRWSLHYANKRRVGKALRKGRIFTKPVTVKGIERECFLRPSELLDYYLCCMRNAQNTRLASLDTFFSSMDAFYENMARLACGGTHPIFGEDTISLKLQEKIRKGYEDIFLDFDCGSFTKEQFSTVLNIAVVLKYQIEVYGRIAPSKHEHLHGFELSVDQFITLYICYEAFDLHKQTFRYDFDRFRLEQIFLQELKAYQNEEKEEHKI</sequence>
<keyword evidence="1" id="KW-0479">Metal-binding</keyword>
<organism evidence="6 7">
    <name type="scientific">Chaetoceros tenuissimus</name>
    <dbReference type="NCBI Taxonomy" id="426638"/>
    <lineage>
        <taxon>Eukaryota</taxon>
        <taxon>Sar</taxon>
        <taxon>Stramenopiles</taxon>
        <taxon>Ochrophyta</taxon>
        <taxon>Bacillariophyta</taxon>
        <taxon>Coscinodiscophyceae</taxon>
        <taxon>Chaetocerotophycidae</taxon>
        <taxon>Chaetocerotales</taxon>
        <taxon>Chaetocerotaceae</taxon>
        <taxon>Chaetoceros</taxon>
    </lineage>
</organism>
<dbReference type="EMBL" id="BLLK01000023">
    <property type="protein sequence ID" value="GFH47825.1"/>
    <property type="molecule type" value="Genomic_DNA"/>
</dbReference>
<evidence type="ECO:0000256" key="1">
    <source>
        <dbReference type="ARBA" id="ARBA00022723"/>
    </source>
</evidence>
<dbReference type="SUPFAM" id="SSF144232">
    <property type="entry name" value="HIT/MYND zinc finger-like"/>
    <property type="match status" value="1"/>
</dbReference>
<feature type="domain" description="MYND-type" evidence="5">
    <location>
        <begin position="289"/>
        <end position="338"/>
    </location>
</feature>
<keyword evidence="2 4" id="KW-0863">Zinc-finger</keyword>
<evidence type="ECO:0000313" key="7">
    <source>
        <dbReference type="Proteomes" id="UP001054902"/>
    </source>
</evidence>
<gene>
    <name evidence="6" type="ORF">CTEN210_04301</name>
</gene>
<comment type="caution">
    <text evidence="6">The sequence shown here is derived from an EMBL/GenBank/DDBJ whole genome shotgun (WGS) entry which is preliminary data.</text>
</comment>